<dbReference type="Proteomes" id="UP000654471">
    <property type="component" value="Unassembled WGS sequence"/>
</dbReference>
<dbReference type="Pfam" id="PF19859">
    <property type="entry name" value="DUF6333"/>
    <property type="match status" value="1"/>
</dbReference>
<proteinExistence type="predicted"/>
<dbReference type="RefSeq" id="WP_189303088.1">
    <property type="nucleotide sequence ID" value="NZ_BMRP01000017.1"/>
</dbReference>
<reference evidence="2" key="1">
    <citation type="journal article" date="2019" name="Int. J. Syst. Evol. Microbiol.">
        <title>The Global Catalogue of Microorganisms (GCM) 10K type strain sequencing project: providing services to taxonomists for standard genome sequencing and annotation.</title>
        <authorList>
            <consortium name="The Broad Institute Genomics Platform"/>
            <consortium name="The Broad Institute Genome Sequencing Center for Infectious Disease"/>
            <person name="Wu L."/>
            <person name="Ma J."/>
        </authorList>
    </citation>
    <scope>NUCLEOTIDE SEQUENCE [LARGE SCALE GENOMIC DNA]</scope>
    <source>
        <strain evidence="2">JCM 3399</strain>
    </source>
</reference>
<organism evidence="1 2">
    <name type="scientific">Streptomyces albospinus</name>
    <dbReference type="NCBI Taxonomy" id="285515"/>
    <lineage>
        <taxon>Bacteria</taxon>
        <taxon>Bacillati</taxon>
        <taxon>Actinomycetota</taxon>
        <taxon>Actinomycetes</taxon>
        <taxon>Kitasatosporales</taxon>
        <taxon>Streptomycetaceae</taxon>
        <taxon>Streptomyces</taxon>
    </lineage>
</organism>
<protein>
    <submittedName>
        <fullName evidence="1">Uncharacterized protein</fullName>
    </submittedName>
</protein>
<accession>A0ABQ2V9S7</accession>
<name>A0ABQ2V9S7_9ACTN</name>
<evidence type="ECO:0000313" key="2">
    <source>
        <dbReference type="Proteomes" id="UP000654471"/>
    </source>
</evidence>
<keyword evidence="2" id="KW-1185">Reference proteome</keyword>
<sequence>MTDDNIWDYPPDTPTAHTGTFRLTMIERPFPGACGSLPPHDHARAREIAASLTTVEEITAELESRRAGDEFPHETRADLEQIQVGCWGPVAEITDAAFAHRGEFTPLADHTEALAKLHPNAALIGSATVDFSIRYRCFLFIHPDGTRLWADGWAGEDPWTVDGNVHDIIDAFAAHNALEDVDFNADVEPRTMAWSELEDAILRTVMPVRWHEGMLSTFRVRRPREVAVNLEETWLEE</sequence>
<gene>
    <name evidence="1" type="ORF">GCM10010211_47310</name>
</gene>
<dbReference type="EMBL" id="BMRP01000017">
    <property type="protein sequence ID" value="GGU75899.1"/>
    <property type="molecule type" value="Genomic_DNA"/>
</dbReference>
<evidence type="ECO:0000313" key="1">
    <source>
        <dbReference type="EMBL" id="GGU75899.1"/>
    </source>
</evidence>
<comment type="caution">
    <text evidence="1">The sequence shown here is derived from an EMBL/GenBank/DDBJ whole genome shotgun (WGS) entry which is preliminary data.</text>
</comment>